<reference evidence="1" key="1">
    <citation type="journal article" date="2012" name="Science">
        <title>Fermentation, hydrogen, and sulfur metabolism in multiple uncultivated bacterial phyla.</title>
        <authorList>
            <person name="Wrighton K.C."/>
            <person name="Thomas B.C."/>
            <person name="Sharon I."/>
            <person name="Miller C.S."/>
            <person name="Castelle C.J."/>
            <person name="VerBerkmoes N.C."/>
            <person name="Wilkins M.J."/>
            <person name="Hettich R.L."/>
            <person name="Lipton M.S."/>
            <person name="Williams K.H."/>
            <person name="Long P.E."/>
            <person name="Banfield J.F."/>
        </authorList>
    </citation>
    <scope>NUCLEOTIDE SEQUENCE [LARGE SCALE GENOMIC DNA]</scope>
</reference>
<protein>
    <submittedName>
        <fullName evidence="1">Uncharacterized protein</fullName>
    </submittedName>
</protein>
<evidence type="ECO:0000313" key="1">
    <source>
        <dbReference type="EMBL" id="EKE29986.1"/>
    </source>
</evidence>
<proteinExistence type="predicted"/>
<sequence>MEKSDNEIQGNPCYQPDNEIINELKTRNLDRILEILWDGQFDKSEFDELVSILIKETWYFDTSEKFLANWYFILVKKLFESSSDKSKKLFKRYLIENPEIDPILLLALLDNLFDYDNYKQARALDYQWGAPQPLIERIRKRMKGGWKY</sequence>
<organism evidence="1">
    <name type="scientific">uncultured bacterium</name>
    <name type="common">gcode 4</name>
    <dbReference type="NCBI Taxonomy" id="1234023"/>
    <lineage>
        <taxon>Bacteria</taxon>
        <taxon>environmental samples</taxon>
    </lineage>
</organism>
<dbReference type="EMBL" id="AMFJ01000065">
    <property type="protein sequence ID" value="EKE29986.1"/>
    <property type="molecule type" value="Genomic_DNA"/>
</dbReference>
<name>K2FFN2_9BACT</name>
<gene>
    <name evidence="1" type="ORF">ACD_2C00065G0002</name>
</gene>
<comment type="caution">
    <text evidence="1">The sequence shown here is derived from an EMBL/GenBank/DDBJ whole genome shotgun (WGS) entry which is preliminary data.</text>
</comment>
<dbReference type="AlphaFoldDB" id="K2FFN2"/>
<accession>K2FFN2</accession>